<dbReference type="InterPro" id="IPR045164">
    <property type="entry name" value="RBM41/RNPC3"/>
</dbReference>
<feature type="region of interest" description="Disordered" evidence="3">
    <location>
        <begin position="99"/>
        <end position="119"/>
    </location>
</feature>
<dbReference type="PANTHER" id="PTHR16105">
    <property type="entry name" value="RNA-BINDING REGION-CONTAINING PROTEIN 3"/>
    <property type="match status" value="1"/>
</dbReference>
<evidence type="ECO:0000313" key="6">
    <source>
        <dbReference type="Proteomes" id="UP000314983"/>
    </source>
</evidence>
<dbReference type="GO" id="GO:0005689">
    <property type="term" value="C:U12-type spliceosomal complex"/>
    <property type="evidence" value="ECO:0007669"/>
    <property type="project" value="TreeGrafter"/>
</dbReference>
<evidence type="ECO:0000313" key="5">
    <source>
        <dbReference type="Ensembl" id="ENSEEEP00000038194.2"/>
    </source>
</evidence>
<dbReference type="Pfam" id="PF00076">
    <property type="entry name" value="RRM_1"/>
    <property type="match status" value="1"/>
</dbReference>
<evidence type="ECO:0000256" key="1">
    <source>
        <dbReference type="ARBA" id="ARBA00022884"/>
    </source>
</evidence>
<proteinExistence type="predicted"/>
<organism evidence="5 6">
    <name type="scientific">Electrophorus electricus</name>
    <name type="common">Electric eel</name>
    <name type="synonym">Gymnotus electricus</name>
    <dbReference type="NCBI Taxonomy" id="8005"/>
    <lineage>
        <taxon>Eukaryota</taxon>
        <taxon>Metazoa</taxon>
        <taxon>Chordata</taxon>
        <taxon>Craniata</taxon>
        <taxon>Vertebrata</taxon>
        <taxon>Euteleostomi</taxon>
        <taxon>Actinopterygii</taxon>
        <taxon>Neopterygii</taxon>
        <taxon>Teleostei</taxon>
        <taxon>Ostariophysi</taxon>
        <taxon>Gymnotiformes</taxon>
        <taxon>Gymnotoidei</taxon>
        <taxon>Gymnotidae</taxon>
        <taxon>Electrophorus</taxon>
    </lineage>
</organism>
<reference evidence="5" key="4">
    <citation type="submission" date="2025-08" db="UniProtKB">
        <authorList>
            <consortium name="Ensembl"/>
        </authorList>
    </citation>
    <scope>IDENTIFICATION</scope>
</reference>
<dbReference type="STRING" id="8005.ENSEEEP00000038194"/>
<protein>
    <recommendedName>
        <fullName evidence="4">RRM domain-containing protein</fullName>
    </recommendedName>
</protein>
<dbReference type="AlphaFoldDB" id="A0A4W4GP54"/>
<reference evidence="5" key="5">
    <citation type="submission" date="2025-09" db="UniProtKB">
        <authorList>
            <consortium name="Ensembl"/>
        </authorList>
    </citation>
    <scope>IDENTIFICATION</scope>
</reference>
<gene>
    <name evidence="5" type="primary">RBM41</name>
</gene>
<accession>A0A4W4GP54</accession>
<dbReference type="SUPFAM" id="SSF54928">
    <property type="entry name" value="RNA-binding domain, RBD"/>
    <property type="match status" value="1"/>
</dbReference>
<name>A0A4W4GP54_ELEEL</name>
<evidence type="ECO:0000256" key="3">
    <source>
        <dbReference type="SAM" id="MobiDB-lite"/>
    </source>
</evidence>
<dbReference type="PANTHER" id="PTHR16105:SF2">
    <property type="entry name" value="RNA-BINDING PROTEIN 41"/>
    <property type="match status" value="1"/>
</dbReference>
<dbReference type="GO" id="GO:0000398">
    <property type="term" value="P:mRNA splicing, via spliceosome"/>
    <property type="evidence" value="ECO:0007669"/>
    <property type="project" value="TreeGrafter"/>
</dbReference>
<dbReference type="InterPro" id="IPR012677">
    <property type="entry name" value="Nucleotide-bd_a/b_plait_sf"/>
</dbReference>
<feature type="compositionally biased region" description="Basic and acidic residues" evidence="3">
    <location>
        <begin position="99"/>
        <end position="111"/>
    </location>
</feature>
<evidence type="ECO:0000256" key="2">
    <source>
        <dbReference type="PROSITE-ProRule" id="PRU00176"/>
    </source>
</evidence>
<reference evidence="6" key="1">
    <citation type="journal article" date="2014" name="Science">
        <title>Nonhuman genetics. Genomic basis for the convergent evolution of electric organs.</title>
        <authorList>
            <person name="Gallant J.R."/>
            <person name="Traeger L.L."/>
            <person name="Volkening J.D."/>
            <person name="Moffett H."/>
            <person name="Chen P.H."/>
            <person name="Novina C.D."/>
            <person name="Phillips G.N.Jr."/>
            <person name="Anand R."/>
            <person name="Wells G.B."/>
            <person name="Pinch M."/>
            <person name="Guth R."/>
            <person name="Unguez G.A."/>
            <person name="Albert J.S."/>
            <person name="Zakon H.H."/>
            <person name="Samanta M.P."/>
            <person name="Sussman M.R."/>
        </authorList>
    </citation>
    <scope>NUCLEOTIDE SEQUENCE [LARGE SCALE GENOMIC DNA]</scope>
</reference>
<evidence type="ECO:0000259" key="4">
    <source>
        <dbReference type="PROSITE" id="PS50102"/>
    </source>
</evidence>
<dbReference type="Gene3D" id="3.30.70.330">
    <property type="match status" value="1"/>
</dbReference>
<feature type="region of interest" description="Disordered" evidence="3">
    <location>
        <begin position="237"/>
        <end position="257"/>
    </location>
</feature>
<dbReference type="OMA" id="ELMALFC"/>
<feature type="compositionally biased region" description="Polar residues" evidence="3">
    <location>
        <begin position="247"/>
        <end position="257"/>
    </location>
</feature>
<dbReference type="InterPro" id="IPR000504">
    <property type="entry name" value="RRM_dom"/>
</dbReference>
<dbReference type="Proteomes" id="UP000314983">
    <property type="component" value="Chromosome 6"/>
</dbReference>
<dbReference type="PROSITE" id="PS50102">
    <property type="entry name" value="RRM"/>
    <property type="match status" value="1"/>
</dbReference>
<dbReference type="Ensembl" id="ENSEEET00000038637.2">
    <property type="protein sequence ID" value="ENSEEEP00000038194.2"/>
    <property type="gene ID" value="ENSEEEG00000018158.2"/>
</dbReference>
<dbReference type="GeneTree" id="ENSGT00530000063786"/>
<reference evidence="6" key="2">
    <citation type="journal article" date="2017" name="Sci. Adv.">
        <title>A tail of two voltages: Proteomic comparison of the three electric organs of the electric eel.</title>
        <authorList>
            <person name="Traeger L.L."/>
            <person name="Sabat G."/>
            <person name="Barrett-Wilt G.A."/>
            <person name="Wells G.B."/>
            <person name="Sussman M.R."/>
        </authorList>
    </citation>
    <scope>NUCLEOTIDE SEQUENCE [LARGE SCALE GENOMIC DNA]</scope>
</reference>
<sequence length="422" mass="47974">LHRVARHVCDDGPIPEEQETEGQRQLHSLLLQQLHTDVNIDRCVAKKKCFAPATLYKPFGKQAAGVRSLAQFQALQDGEQELASLRELGLTDTEIELWRSRDQSKSGERSRGVSAAPDARDERLQVIRDKMAARAELLTRPQRFSASRALSRREMEIERALFHGNDRCSFLTALYHQGWINHTNDKMINYYYYLEDSQNDQQGATSCKPVDTLYRDFLKDQQKDLVVSAEPVPSIRPDFSHTDISHKQSTLKGTDPDQSWKCSRLAISQKIAVNHPMTVSGRIEEISNEEIANNRETEEGIRRISRFRNYQRGEPSSVLCVKNMSLRASLAQLVSLFSRFQKGEAKPILYRLLTGRLKGQAFITFSDIETAQAALEMLNGYRLLDKPLVIEFGRERKDPNSGNCCRNTSITTVQGSVELCKD</sequence>
<dbReference type="SMART" id="SM00360">
    <property type="entry name" value="RRM"/>
    <property type="match status" value="1"/>
</dbReference>
<keyword evidence="6" id="KW-1185">Reference proteome</keyword>
<dbReference type="InterPro" id="IPR035979">
    <property type="entry name" value="RBD_domain_sf"/>
</dbReference>
<feature type="region of interest" description="Disordered" evidence="3">
    <location>
        <begin position="1"/>
        <end position="23"/>
    </location>
</feature>
<keyword evidence="1 2" id="KW-0694">RNA-binding</keyword>
<dbReference type="GO" id="GO:0030626">
    <property type="term" value="F:U12 snRNA binding"/>
    <property type="evidence" value="ECO:0007669"/>
    <property type="project" value="TreeGrafter"/>
</dbReference>
<feature type="domain" description="RRM" evidence="4">
    <location>
        <begin position="317"/>
        <end position="395"/>
    </location>
</feature>
<dbReference type="GO" id="GO:0097157">
    <property type="term" value="F:pre-mRNA intronic binding"/>
    <property type="evidence" value="ECO:0007669"/>
    <property type="project" value="TreeGrafter"/>
</dbReference>
<reference evidence="5" key="3">
    <citation type="submission" date="2020-05" db="EMBL/GenBank/DDBJ databases">
        <title>Electrophorus electricus (electric eel) genome, fEleEle1, primary haplotype.</title>
        <authorList>
            <person name="Myers G."/>
            <person name="Meyer A."/>
            <person name="Fedrigo O."/>
            <person name="Formenti G."/>
            <person name="Rhie A."/>
            <person name="Tracey A."/>
            <person name="Sims Y."/>
            <person name="Jarvis E.D."/>
        </authorList>
    </citation>
    <scope>NUCLEOTIDE SEQUENCE [LARGE SCALE GENOMIC DNA]</scope>
</reference>